<accession>A0A9Q1EPT9</accession>
<organism evidence="1 2">
    <name type="scientific">Synaphobranchus kaupii</name>
    <name type="common">Kaup's arrowtooth eel</name>
    <dbReference type="NCBI Taxonomy" id="118154"/>
    <lineage>
        <taxon>Eukaryota</taxon>
        <taxon>Metazoa</taxon>
        <taxon>Chordata</taxon>
        <taxon>Craniata</taxon>
        <taxon>Vertebrata</taxon>
        <taxon>Euteleostomi</taxon>
        <taxon>Actinopterygii</taxon>
        <taxon>Neopterygii</taxon>
        <taxon>Teleostei</taxon>
        <taxon>Anguilliformes</taxon>
        <taxon>Synaphobranchidae</taxon>
        <taxon>Synaphobranchus</taxon>
    </lineage>
</organism>
<dbReference type="AlphaFoldDB" id="A0A9Q1EPT9"/>
<protein>
    <submittedName>
        <fullName evidence="1">Uncharacterized protein</fullName>
    </submittedName>
</protein>
<sequence>MDTRWLEMECSTLHRTDWITQHSTVTGYREITPAKEARNYKVAMGYEKERLPHLLHSLSLIG</sequence>
<gene>
    <name evidence="1" type="ORF">SKAU_G00327280</name>
</gene>
<dbReference type="Proteomes" id="UP001152622">
    <property type="component" value="Chromosome 14"/>
</dbReference>
<evidence type="ECO:0000313" key="2">
    <source>
        <dbReference type="Proteomes" id="UP001152622"/>
    </source>
</evidence>
<keyword evidence="2" id="KW-1185">Reference proteome</keyword>
<name>A0A9Q1EPT9_SYNKA</name>
<proteinExistence type="predicted"/>
<comment type="caution">
    <text evidence="1">The sequence shown here is derived from an EMBL/GenBank/DDBJ whole genome shotgun (WGS) entry which is preliminary data.</text>
</comment>
<evidence type="ECO:0000313" key="1">
    <source>
        <dbReference type="EMBL" id="KAJ8342800.1"/>
    </source>
</evidence>
<reference evidence="1" key="1">
    <citation type="journal article" date="2023" name="Science">
        <title>Genome structures resolve the early diversification of teleost fishes.</title>
        <authorList>
            <person name="Parey E."/>
            <person name="Louis A."/>
            <person name="Montfort J."/>
            <person name="Bouchez O."/>
            <person name="Roques C."/>
            <person name="Iampietro C."/>
            <person name="Lluch J."/>
            <person name="Castinel A."/>
            <person name="Donnadieu C."/>
            <person name="Desvignes T."/>
            <person name="Floi Bucao C."/>
            <person name="Jouanno E."/>
            <person name="Wen M."/>
            <person name="Mejri S."/>
            <person name="Dirks R."/>
            <person name="Jansen H."/>
            <person name="Henkel C."/>
            <person name="Chen W.J."/>
            <person name="Zahm M."/>
            <person name="Cabau C."/>
            <person name="Klopp C."/>
            <person name="Thompson A.W."/>
            <person name="Robinson-Rechavi M."/>
            <person name="Braasch I."/>
            <person name="Lecointre G."/>
            <person name="Bobe J."/>
            <person name="Postlethwait J.H."/>
            <person name="Berthelot C."/>
            <person name="Roest Crollius H."/>
            <person name="Guiguen Y."/>
        </authorList>
    </citation>
    <scope>NUCLEOTIDE SEQUENCE</scope>
    <source>
        <strain evidence="1">WJC10195</strain>
    </source>
</reference>
<dbReference type="EMBL" id="JAINUF010000014">
    <property type="protein sequence ID" value="KAJ8342800.1"/>
    <property type="molecule type" value="Genomic_DNA"/>
</dbReference>